<keyword evidence="1" id="KW-0472">Membrane</keyword>
<sequence>MSNIIYVGGKMMGVYYYIYVLVDLLLFITGLIAIKKDNWTLDQKDYVVGVSISTSLEMLFLSFIGIPIIYEAMLVVGVVVLFADFLLFRLAS</sequence>
<dbReference type="KEGG" id="aman:B6F84_08980"/>
<dbReference type="STRING" id="282676.B6F84_08980"/>
<feature type="transmembrane region" description="Helical" evidence="1">
    <location>
        <begin position="14"/>
        <end position="34"/>
    </location>
</feature>
<reference evidence="2 3" key="1">
    <citation type="submission" date="2017-03" db="EMBL/GenBank/DDBJ databases">
        <title>Sulfur activation and transportation mechanism of thermophilic Archaea Acidianus manzaensis YN-25.</title>
        <authorList>
            <person name="Ma Y."/>
            <person name="Yang Y."/>
            <person name="Xia J."/>
        </authorList>
    </citation>
    <scope>NUCLEOTIDE SEQUENCE [LARGE SCALE GENOMIC DNA]</scope>
    <source>
        <strain evidence="2 3">YN-25</strain>
    </source>
</reference>
<protein>
    <submittedName>
        <fullName evidence="2">Uncharacterized protein</fullName>
    </submittedName>
</protein>
<keyword evidence="3" id="KW-1185">Reference proteome</keyword>
<dbReference type="RefSeq" id="WP_148691922.1">
    <property type="nucleotide sequence ID" value="NZ_CP020477.1"/>
</dbReference>
<evidence type="ECO:0000313" key="2">
    <source>
        <dbReference type="EMBL" id="ARM76138.1"/>
    </source>
</evidence>
<proteinExistence type="predicted"/>
<dbReference type="EMBL" id="CP020477">
    <property type="protein sequence ID" value="ARM76138.1"/>
    <property type="molecule type" value="Genomic_DNA"/>
</dbReference>
<organism evidence="2 3">
    <name type="scientific">Acidianus manzaensis</name>
    <dbReference type="NCBI Taxonomy" id="282676"/>
    <lineage>
        <taxon>Archaea</taxon>
        <taxon>Thermoproteota</taxon>
        <taxon>Thermoprotei</taxon>
        <taxon>Sulfolobales</taxon>
        <taxon>Sulfolobaceae</taxon>
        <taxon>Acidianus</taxon>
    </lineage>
</organism>
<accession>A0A1W6K0T2</accession>
<evidence type="ECO:0000256" key="1">
    <source>
        <dbReference type="SAM" id="Phobius"/>
    </source>
</evidence>
<keyword evidence="1" id="KW-0812">Transmembrane</keyword>
<dbReference type="Proteomes" id="UP000193404">
    <property type="component" value="Chromosome"/>
</dbReference>
<gene>
    <name evidence="2" type="ORF">B6F84_08980</name>
</gene>
<dbReference type="AlphaFoldDB" id="A0A1W6K0T2"/>
<keyword evidence="1" id="KW-1133">Transmembrane helix</keyword>
<name>A0A1W6K0T2_9CREN</name>
<evidence type="ECO:0000313" key="3">
    <source>
        <dbReference type="Proteomes" id="UP000193404"/>
    </source>
</evidence>
<dbReference type="GeneID" id="41591052"/>